<feature type="compositionally biased region" description="Basic residues" evidence="1">
    <location>
        <begin position="113"/>
        <end position="123"/>
    </location>
</feature>
<evidence type="ECO:0000313" key="3">
    <source>
        <dbReference type="Proteomes" id="UP000266841"/>
    </source>
</evidence>
<evidence type="ECO:0000256" key="1">
    <source>
        <dbReference type="SAM" id="MobiDB-lite"/>
    </source>
</evidence>
<sequence length="352" mass="39210">MSTNNSSSSRPATDEYKHPSEPPAQHPPPYPPAGAHHYSSPRQQHYPYNHGNYPPMAPGSRSRHHSSSYPPNYQEGPPPAHGAYHPPHAYHHHAPQPPHPRFSRDAPRESAGGKRKPSSRLRSKVPVVGAAAPPLVTPKSRSHDSGEALPPIHSNKKTSSSGAKPKSSKSKRTKALPTKTPIKSLPPENEEDELQVEPMKQDFHFYAQDNYEETKRVCQAQIKRSRSSGKTSHKNKENELFLLSTLINARLIQNWEKAPSSVRASYLKKEEEDRKRFMGEEEIASRHCETLTARRRSPKTAHANSVRASSHGLTGELLSKESHVALPSLDDDQGFDFSSSLSDPHATKRVRL</sequence>
<feature type="region of interest" description="Disordered" evidence="1">
    <location>
        <begin position="292"/>
        <end position="314"/>
    </location>
</feature>
<organism evidence="2 3">
    <name type="scientific">Thalassiosira oceanica</name>
    <name type="common">Marine diatom</name>
    <dbReference type="NCBI Taxonomy" id="159749"/>
    <lineage>
        <taxon>Eukaryota</taxon>
        <taxon>Sar</taxon>
        <taxon>Stramenopiles</taxon>
        <taxon>Ochrophyta</taxon>
        <taxon>Bacillariophyta</taxon>
        <taxon>Coscinodiscophyceae</taxon>
        <taxon>Thalassiosirophycidae</taxon>
        <taxon>Thalassiosirales</taxon>
        <taxon>Thalassiosiraceae</taxon>
        <taxon>Thalassiosira</taxon>
    </lineage>
</organism>
<evidence type="ECO:0000313" key="2">
    <source>
        <dbReference type="EMBL" id="EJK76618.1"/>
    </source>
</evidence>
<feature type="compositionally biased region" description="Basic and acidic residues" evidence="1">
    <location>
        <begin position="102"/>
        <end position="112"/>
    </location>
</feature>
<feature type="compositionally biased region" description="Pro residues" evidence="1">
    <location>
        <begin position="21"/>
        <end position="32"/>
    </location>
</feature>
<comment type="caution">
    <text evidence="2">The sequence shown here is derived from an EMBL/GenBank/DDBJ whole genome shotgun (WGS) entry which is preliminary data.</text>
</comment>
<proteinExistence type="predicted"/>
<feature type="compositionally biased region" description="Polar residues" evidence="1">
    <location>
        <begin position="302"/>
        <end position="312"/>
    </location>
</feature>
<feature type="compositionally biased region" description="Low complexity" evidence="1">
    <location>
        <begin position="125"/>
        <end position="134"/>
    </location>
</feature>
<dbReference type="OrthoDB" id="49223at2759"/>
<feature type="compositionally biased region" description="Polar residues" evidence="1">
    <location>
        <begin position="1"/>
        <end position="11"/>
    </location>
</feature>
<name>K0TD57_THAOC</name>
<gene>
    <name evidence="2" type="ORF">THAOC_01608</name>
</gene>
<dbReference type="AlphaFoldDB" id="K0TD57"/>
<reference evidence="2 3" key="1">
    <citation type="journal article" date="2012" name="Genome Biol.">
        <title>Genome and low-iron response of an oceanic diatom adapted to chronic iron limitation.</title>
        <authorList>
            <person name="Lommer M."/>
            <person name="Specht M."/>
            <person name="Roy A.S."/>
            <person name="Kraemer L."/>
            <person name="Andreson R."/>
            <person name="Gutowska M.A."/>
            <person name="Wolf J."/>
            <person name="Bergner S.V."/>
            <person name="Schilhabel M.B."/>
            <person name="Klostermeier U.C."/>
            <person name="Beiko R.G."/>
            <person name="Rosenstiel P."/>
            <person name="Hippler M."/>
            <person name="Laroche J."/>
        </authorList>
    </citation>
    <scope>NUCLEOTIDE SEQUENCE [LARGE SCALE GENOMIC DNA]</scope>
    <source>
        <strain evidence="2 3">CCMP1005</strain>
    </source>
</reference>
<dbReference type="EMBL" id="AGNL01001933">
    <property type="protein sequence ID" value="EJK76618.1"/>
    <property type="molecule type" value="Genomic_DNA"/>
</dbReference>
<protein>
    <submittedName>
        <fullName evidence="2">Uncharacterized protein</fullName>
    </submittedName>
</protein>
<keyword evidence="3" id="KW-1185">Reference proteome</keyword>
<feature type="region of interest" description="Disordered" evidence="1">
    <location>
        <begin position="1"/>
        <end position="196"/>
    </location>
</feature>
<dbReference type="Proteomes" id="UP000266841">
    <property type="component" value="Unassembled WGS sequence"/>
</dbReference>
<dbReference type="eggNOG" id="ENOG502STPR">
    <property type="taxonomic scope" value="Eukaryota"/>
</dbReference>
<accession>K0TD57</accession>